<dbReference type="RefSeq" id="WP_119323957.1">
    <property type="nucleotide sequence ID" value="NZ_AP025739.1"/>
</dbReference>
<dbReference type="Proteomes" id="UP000287394">
    <property type="component" value="Chromosome"/>
</dbReference>
<evidence type="ECO:0000313" key="2">
    <source>
        <dbReference type="Proteomes" id="UP000287394"/>
    </source>
</evidence>
<name>A0A402D385_9BACT</name>
<gene>
    <name evidence="1" type="ORF">CCAX7_005450</name>
</gene>
<protein>
    <submittedName>
        <fullName evidence="1">Uncharacterized protein</fullName>
    </submittedName>
</protein>
<organism evidence="1 2">
    <name type="scientific">Capsulimonas corticalis</name>
    <dbReference type="NCBI Taxonomy" id="2219043"/>
    <lineage>
        <taxon>Bacteria</taxon>
        <taxon>Bacillati</taxon>
        <taxon>Armatimonadota</taxon>
        <taxon>Armatimonadia</taxon>
        <taxon>Capsulimonadales</taxon>
        <taxon>Capsulimonadaceae</taxon>
        <taxon>Capsulimonas</taxon>
    </lineage>
</organism>
<reference evidence="1 2" key="1">
    <citation type="journal article" date="2019" name="Int. J. Syst. Evol. Microbiol.">
        <title>Capsulimonas corticalis gen. nov., sp. nov., an aerobic capsulated bacterium, of a novel bacterial order, Capsulimonadales ord. nov., of the class Armatimonadia of the phylum Armatimonadetes.</title>
        <authorList>
            <person name="Li J."/>
            <person name="Kudo C."/>
            <person name="Tonouchi A."/>
        </authorList>
    </citation>
    <scope>NUCLEOTIDE SEQUENCE [LARGE SCALE GENOMIC DNA]</scope>
    <source>
        <strain evidence="1 2">AX-7</strain>
    </source>
</reference>
<sequence length="123" mass="14156">MERKLHQEPVYDIEALRTQADSWKARSATRAIVEWSTGTGPTIFVFPEGERRFGVKWTAAVEAANYNELYADYIEQKLLPVVLEAVRARGLEAIARCVDLQPLQVQRQRRRQIERAQNAVAHH</sequence>
<dbReference type="EMBL" id="AP025739">
    <property type="protein sequence ID" value="BDI28494.1"/>
    <property type="molecule type" value="Genomic_DNA"/>
</dbReference>
<accession>A0A402D385</accession>
<evidence type="ECO:0000313" key="1">
    <source>
        <dbReference type="EMBL" id="BDI28494.1"/>
    </source>
</evidence>
<dbReference type="KEGG" id="ccot:CCAX7_005450"/>
<proteinExistence type="predicted"/>
<keyword evidence="2" id="KW-1185">Reference proteome</keyword>
<dbReference type="OrthoDB" id="9782003at2"/>
<dbReference type="AlphaFoldDB" id="A0A402D385"/>